<dbReference type="SUPFAM" id="SSF50978">
    <property type="entry name" value="WD40 repeat-like"/>
    <property type="match status" value="1"/>
</dbReference>
<keyword evidence="2" id="KW-0472">Membrane</keyword>
<accession>A0A8K0GDN5</accession>
<dbReference type="Pfam" id="PF25440">
    <property type="entry name" value="Beta-prop_RIC1_2nd"/>
    <property type="match status" value="1"/>
</dbReference>
<evidence type="ECO:0000313" key="6">
    <source>
        <dbReference type="EMBL" id="KAF2895201.1"/>
    </source>
</evidence>
<evidence type="ECO:0000313" key="7">
    <source>
        <dbReference type="Proteomes" id="UP000801492"/>
    </source>
</evidence>
<keyword evidence="7" id="KW-1185">Reference proteome</keyword>
<gene>
    <name evidence="6" type="ORF">ILUMI_10973</name>
</gene>
<comment type="caution">
    <text evidence="6">The sequence shown here is derived from an EMBL/GenBank/DDBJ whole genome shotgun (WGS) entry which is preliminary data.</text>
</comment>
<comment type="subcellular location">
    <subcellularLocation>
        <location evidence="1">Membrane</location>
    </subcellularLocation>
</comment>
<sequence length="1517" mass="169516">MYFPVGWPKVLKLPELGRTAIKQVACNRDRILFAILTDDSLALWFCKPCVPIVFHRRSPDSLKKLGINVLVEWKPDSSMLVIATSEGHLLFYNVGVIADQKGLYVQTDSPHANLRRDSAELFIKEVIPPLHLTLGEEVMVWDGLITSIVCITMTELMVATTKGHVLRYRWDGSQNRDYNLDLRRIPFCINQQVSKAVPIVEENTYITAMEYSPLVGGFAIALNDGRAAFLTASSLKFDPNQVQGIWAQGIEDATCATVNHKYRLITFGRANSECVVYYIDESTGGLEVSHNCVLSSKDYPGCPGTVTQVKWTPDGCAMAASWTHGGIAIWSTFGALLMCSLGWDYGLHVDLERYNPLHIISMEWATEGYQLWMIRKHSYRNNNAPADDKDINSNPSVKILDASDSAEIEYNVIQLDFVKSALNTNPCMSHQSHLFLQGDDRLYINTATTLIKLFSDRSAKEDGVFNENSSFSSTSTLAEGRQWLIVPIPSTYSATNWPIRYAAIDLDGQNVAIAGRTGLAHYSMMTRRWKLFGNETQEKDFIVTGGLLWWRNYIVMGCYSIIDNKDEIRFYPKDCKLDNKFAKVIRVAAPVLLINNLQDHLITFGSDAQVTIWSISEIDAAGNVEVSKVQAVDISALCVHPACVTSVTLTSLRTEAGRGQNRNSESIVLNVSGRLLLVQRESRNGDRYTCSMPTVLASCVENVWVPSRRKAEKVHLTEALWLFCGSHGMRVWLPLFPRDGDKTHTFMSKRIMLPFCLRIYPLAILFEDAIILGAENDTVLYTTDSNSPFSLPFSVLERTSQVYLHQILRQLIRRNLGYHAWEIARSCNSLPYFPHSLELLLHEVLEEEATSKDPIPDAQLPSVIEFIMEFPVYLQTVVQCARKTEIALWPYLFSAAGKPKDLFQECMAKRQLDTAASYLIILQNLETSSVSRQYATLLLDTALDQSKWELSKELVRFLRAIDPNDVESPRTSFVLPCKLGLNQQTPPVSPNAEDLSLILGNVQGPRGRSFSTTVTPKLPDPKPVSNVNVNTVTAESPGVVRRKKSVPANTNNRNSESRDSTAEEFFIDVILQRHARRLLSAHRLVDLGYFAAHLDFHLVAWLAKERDRAARIDDFVAALKHLHEEFNWPYPTPAEVSRLGSNSSILSVPESPTTTIDERLKTLCIDPSMNIHVTSSRVGDSGYVSFPGGLPCTGIITAHNLDSSSQIAESEIEENSNITQTEVVGSPREVFLANDSYNAKSAKSDMLNTKTSLYDSKFVLLDKSVGLESTKILEPPLQNSVVDESMMSTISSVWDEDRDLDGSICNEHWEVPTPQVLEQLSNSGTKGSQRSEVQLRYLLQLFMEASCLEWSLLISILLRDAMAVLRTVNAARTSEQSIEAIGRLRQGLQLLCYWTNRECLGYKAFMLAIQNQISVLSKILTTKIQQQQIQEHQQAVSATLTKLMSPPPSRSRKSSSNQDTSSQVSGAKEKLGSISGSHPTTDRLSEVAHSVNVKKEKTDDYVEENSIIPESTGCVVS</sequence>
<dbReference type="GO" id="GO:0000139">
    <property type="term" value="C:Golgi membrane"/>
    <property type="evidence" value="ECO:0007669"/>
    <property type="project" value="TreeGrafter"/>
</dbReference>
<dbReference type="Proteomes" id="UP000801492">
    <property type="component" value="Unassembled WGS sequence"/>
</dbReference>
<dbReference type="EMBL" id="VTPC01006134">
    <property type="protein sequence ID" value="KAF2895201.1"/>
    <property type="molecule type" value="Genomic_DNA"/>
</dbReference>
<organism evidence="6 7">
    <name type="scientific">Ignelater luminosus</name>
    <name type="common">Cucubano</name>
    <name type="synonym">Pyrophorus luminosus</name>
    <dbReference type="NCBI Taxonomy" id="2038154"/>
    <lineage>
        <taxon>Eukaryota</taxon>
        <taxon>Metazoa</taxon>
        <taxon>Ecdysozoa</taxon>
        <taxon>Arthropoda</taxon>
        <taxon>Hexapoda</taxon>
        <taxon>Insecta</taxon>
        <taxon>Pterygota</taxon>
        <taxon>Neoptera</taxon>
        <taxon>Endopterygota</taxon>
        <taxon>Coleoptera</taxon>
        <taxon>Polyphaga</taxon>
        <taxon>Elateriformia</taxon>
        <taxon>Elateroidea</taxon>
        <taxon>Elateridae</taxon>
        <taxon>Agrypninae</taxon>
        <taxon>Pyrophorini</taxon>
        <taxon>Ignelater</taxon>
    </lineage>
</organism>
<feature type="region of interest" description="Disordered" evidence="4">
    <location>
        <begin position="1009"/>
        <end position="1028"/>
    </location>
</feature>
<evidence type="ECO:0000256" key="2">
    <source>
        <dbReference type="ARBA" id="ARBA00023136"/>
    </source>
</evidence>
<dbReference type="InterPro" id="IPR036322">
    <property type="entry name" value="WD40_repeat_dom_sf"/>
</dbReference>
<dbReference type="GO" id="GO:0034066">
    <property type="term" value="C:Ric1-Rgp1 guanyl-nucleotide exchange factor complex"/>
    <property type="evidence" value="ECO:0007669"/>
    <property type="project" value="InterPro"/>
</dbReference>
<dbReference type="InterPro" id="IPR040096">
    <property type="entry name" value="Ric1"/>
</dbReference>
<reference evidence="6" key="1">
    <citation type="submission" date="2019-08" db="EMBL/GenBank/DDBJ databases">
        <title>The genome of the North American firefly Photinus pyralis.</title>
        <authorList>
            <consortium name="Photinus pyralis genome working group"/>
            <person name="Fallon T.R."/>
            <person name="Sander Lower S.E."/>
            <person name="Weng J.-K."/>
        </authorList>
    </citation>
    <scope>NUCLEOTIDE SEQUENCE</scope>
    <source>
        <strain evidence="6">TRF0915ILg1</strain>
        <tissue evidence="6">Whole body</tissue>
    </source>
</reference>
<dbReference type="OrthoDB" id="67540at2759"/>
<name>A0A8K0GDN5_IGNLU</name>
<protein>
    <recommendedName>
        <fullName evidence="3">Protein RIC1 homolog</fullName>
    </recommendedName>
</protein>
<evidence type="ECO:0000256" key="1">
    <source>
        <dbReference type="ARBA" id="ARBA00004370"/>
    </source>
</evidence>
<evidence type="ECO:0000256" key="3">
    <source>
        <dbReference type="ARBA" id="ARBA00029879"/>
    </source>
</evidence>
<dbReference type="PANTHER" id="PTHR22746">
    <property type="entry name" value="RAB6A-GEF COMPLEX PARTNER PROTEIN 1"/>
    <property type="match status" value="1"/>
</dbReference>
<evidence type="ECO:0000259" key="5">
    <source>
        <dbReference type="Pfam" id="PF07064"/>
    </source>
</evidence>
<dbReference type="InterPro" id="IPR009771">
    <property type="entry name" value="RIC1_C"/>
</dbReference>
<dbReference type="Pfam" id="PF07064">
    <property type="entry name" value="RIC1"/>
    <property type="match status" value="1"/>
</dbReference>
<feature type="domain" description="RIC1 C-terminal alpha solenoid region" evidence="5">
    <location>
        <begin position="805"/>
        <end position="969"/>
    </location>
</feature>
<proteinExistence type="predicted"/>
<dbReference type="PANTHER" id="PTHR22746:SF10">
    <property type="entry name" value="GUANINE NUCLEOTIDE EXCHANGE FACTOR SUBUNIT RIC1"/>
    <property type="match status" value="1"/>
</dbReference>
<feature type="compositionally biased region" description="Low complexity" evidence="4">
    <location>
        <begin position="1454"/>
        <end position="1465"/>
    </location>
</feature>
<feature type="region of interest" description="Disordered" evidence="4">
    <location>
        <begin position="1443"/>
        <end position="1517"/>
    </location>
</feature>
<evidence type="ECO:0000256" key="4">
    <source>
        <dbReference type="SAM" id="MobiDB-lite"/>
    </source>
</evidence>
<dbReference type="GO" id="GO:0005829">
    <property type="term" value="C:cytosol"/>
    <property type="evidence" value="ECO:0007669"/>
    <property type="project" value="TreeGrafter"/>
</dbReference>
<dbReference type="GO" id="GO:0006886">
    <property type="term" value="P:intracellular protein transport"/>
    <property type="evidence" value="ECO:0007669"/>
    <property type="project" value="InterPro"/>
</dbReference>
<dbReference type="GO" id="GO:0042147">
    <property type="term" value="P:retrograde transport, endosome to Golgi"/>
    <property type="evidence" value="ECO:0007669"/>
    <property type="project" value="TreeGrafter"/>
</dbReference>